<dbReference type="PROSITE" id="PS00217">
    <property type="entry name" value="SUGAR_TRANSPORT_2"/>
    <property type="match status" value="1"/>
</dbReference>
<gene>
    <name evidence="8" type="ORF">CEUTPL_LOCUS1731</name>
</gene>
<reference evidence="8" key="1">
    <citation type="submission" date="2022-01" db="EMBL/GenBank/DDBJ databases">
        <authorList>
            <person name="King R."/>
        </authorList>
    </citation>
    <scope>NUCLEOTIDE SEQUENCE</scope>
</reference>
<dbReference type="PANTHER" id="PTHR48021">
    <property type="match status" value="1"/>
</dbReference>
<dbReference type="InterPro" id="IPR005829">
    <property type="entry name" value="Sugar_transporter_CS"/>
</dbReference>
<keyword evidence="4 6" id="KW-0472">Membrane</keyword>
<feature type="transmembrane region" description="Helical" evidence="6">
    <location>
        <begin position="90"/>
        <end position="108"/>
    </location>
</feature>
<feature type="transmembrane region" description="Helical" evidence="6">
    <location>
        <begin position="174"/>
        <end position="195"/>
    </location>
</feature>
<dbReference type="OrthoDB" id="6612291at2759"/>
<keyword evidence="2 6" id="KW-0812">Transmembrane</keyword>
<keyword evidence="9" id="KW-1185">Reference proteome</keyword>
<dbReference type="InterPro" id="IPR020846">
    <property type="entry name" value="MFS_dom"/>
</dbReference>
<feature type="transmembrane region" description="Helical" evidence="6">
    <location>
        <begin position="363"/>
        <end position="388"/>
    </location>
</feature>
<comment type="subcellular location">
    <subcellularLocation>
        <location evidence="1">Membrane</location>
        <topology evidence="1">Multi-pass membrane protein</topology>
    </subcellularLocation>
</comment>
<feature type="transmembrane region" description="Helical" evidence="6">
    <location>
        <begin position="21"/>
        <end position="43"/>
    </location>
</feature>
<evidence type="ECO:0000256" key="3">
    <source>
        <dbReference type="ARBA" id="ARBA00022989"/>
    </source>
</evidence>
<feature type="transmembrane region" description="Helical" evidence="6">
    <location>
        <begin position="114"/>
        <end position="137"/>
    </location>
</feature>
<evidence type="ECO:0000313" key="9">
    <source>
        <dbReference type="Proteomes" id="UP001152799"/>
    </source>
</evidence>
<name>A0A9N9MF29_9CUCU</name>
<feature type="transmembrane region" description="Helical" evidence="6">
    <location>
        <begin position="329"/>
        <end position="351"/>
    </location>
</feature>
<evidence type="ECO:0000256" key="6">
    <source>
        <dbReference type="SAM" id="Phobius"/>
    </source>
</evidence>
<dbReference type="Gene3D" id="1.20.1250.20">
    <property type="entry name" value="MFS general substrate transporter like domains"/>
    <property type="match status" value="1"/>
</dbReference>
<feature type="transmembrane region" description="Helical" evidence="6">
    <location>
        <begin position="263"/>
        <end position="289"/>
    </location>
</feature>
<proteinExistence type="predicted"/>
<dbReference type="FunFam" id="1.20.1250.20:FF:000249">
    <property type="entry name" value="facilitated trehalose transporter Tret1"/>
    <property type="match status" value="1"/>
</dbReference>
<feature type="transmembrane region" description="Helical" evidence="6">
    <location>
        <begin position="432"/>
        <end position="452"/>
    </location>
</feature>
<dbReference type="SUPFAM" id="SSF103473">
    <property type="entry name" value="MFS general substrate transporter"/>
    <property type="match status" value="1"/>
</dbReference>
<dbReference type="PROSITE" id="PS00216">
    <property type="entry name" value="SUGAR_TRANSPORT_1"/>
    <property type="match status" value="1"/>
</dbReference>
<keyword evidence="3 6" id="KW-1133">Transmembrane helix</keyword>
<feature type="transmembrane region" description="Helical" evidence="6">
    <location>
        <begin position="63"/>
        <end position="83"/>
    </location>
</feature>
<protein>
    <recommendedName>
        <fullName evidence="7">Major facilitator superfamily (MFS) profile domain-containing protein</fullName>
    </recommendedName>
</protein>
<feature type="transmembrane region" description="Helical" evidence="6">
    <location>
        <begin position="400"/>
        <end position="420"/>
    </location>
</feature>
<dbReference type="InterPro" id="IPR036259">
    <property type="entry name" value="MFS_trans_sf"/>
</dbReference>
<feature type="transmembrane region" description="Helical" evidence="6">
    <location>
        <begin position="149"/>
        <end position="168"/>
    </location>
</feature>
<evidence type="ECO:0000313" key="8">
    <source>
        <dbReference type="EMBL" id="CAG9761018.1"/>
    </source>
</evidence>
<feature type="transmembrane region" description="Helical" evidence="6">
    <location>
        <begin position="301"/>
        <end position="322"/>
    </location>
</feature>
<evidence type="ECO:0000259" key="7">
    <source>
        <dbReference type="PROSITE" id="PS50850"/>
    </source>
</evidence>
<sequence>MLESSSDTRHPSLLVLRLRQSLICLGPVLITISLGLAEGYSAILLPQLEEESDWNIDTNLSSWIASIATLPMCVGCLLGGWLMEMIGRKMLHMLTCLPNLIGWLLIAFCGRSIAMLLAGRFLTGICIGILSPVLTIYVAEISDPVFRGFLSPTVILALNLGISIAHVMGTFVKWKLVALSACIYPIACFVLLLFMPESPTYLIKKGKIDEAKIGFIWCRGNSKESTIELEFLISRQQQGTNSPKKTLMQHLEIFRNPTFYKPLLILLFFLSAMQCSGINPIAFYTVTILKEVLRNSTFNPYTSMLIMDGVRMIASILSCFGLQYLSRRLLMIISCSGSLISLLILSVYLFITHNYDLLNDSDLSLIAVISLVGYVLFSNLGLLPLPYAMSGELFASSSRGLGSGIASFCNMLQFFILIKITPWLFKVLPTEAVFLLFGVCCLVGMIVLIIVLPETRNKPLHEIENYFNGNKRSNSIYK</sequence>
<dbReference type="EMBL" id="OU892277">
    <property type="protein sequence ID" value="CAG9761018.1"/>
    <property type="molecule type" value="Genomic_DNA"/>
</dbReference>
<feature type="domain" description="Major facilitator superfamily (MFS) profile" evidence="7">
    <location>
        <begin position="19"/>
        <end position="456"/>
    </location>
</feature>
<dbReference type="Pfam" id="PF00083">
    <property type="entry name" value="Sugar_tr"/>
    <property type="match status" value="1"/>
</dbReference>
<dbReference type="PANTHER" id="PTHR48021:SF68">
    <property type="entry name" value="MAJOR FACILITATOR SUPERFAMILY (MFS) PROFILE DOMAIN-CONTAINING PROTEIN"/>
    <property type="match status" value="1"/>
</dbReference>
<keyword evidence="5" id="KW-0325">Glycoprotein</keyword>
<evidence type="ECO:0000256" key="1">
    <source>
        <dbReference type="ARBA" id="ARBA00004141"/>
    </source>
</evidence>
<evidence type="ECO:0000256" key="4">
    <source>
        <dbReference type="ARBA" id="ARBA00023136"/>
    </source>
</evidence>
<accession>A0A9N9MF29</accession>
<evidence type="ECO:0000256" key="5">
    <source>
        <dbReference type="ARBA" id="ARBA00023180"/>
    </source>
</evidence>
<organism evidence="8 9">
    <name type="scientific">Ceutorhynchus assimilis</name>
    <name type="common">cabbage seed weevil</name>
    <dbReference type="NCBI Taxonomy" id="467358"/>
    <lineage>
        <taxon>Eukaryota</taxon>
        <taxon>Metazoa</taxon>
        <taxon>Ecdysozoa</taxon>
        <taxon>Arthropoda</taxon>
        <taxon>Hexapoda</taxon>
        <taxon>Insecta</taxon>
        <taxon>Pterygota</taxon>
        <taxon>Neoptera</taxon>
        <taxon>Endopterygota</taxon>
        <taxon>Coleoptera</taxon>
        <taxon>Polyphaga</taxon>
        <taxon>Cucujiformia</taxon>
        <taxon>Curculionidae</taxon>
        <taxon>Ceutorhynchinae</taxon>
        <taxon>Ceutorhynchus</taxon>
    </lineage>
</organism>
<dbReference type="InterPro" id="IPR050549">
    <property type="entry name" value="MFS_Trehalose_Transporter"/>
</dbReference>
<dbReference type="PROSITE" id="PS50850">
    <property type="entry name" value="MFS"/>
    <property type="match status" value="1"/>
</dbReference>
<dbReference type="InterPro" id="IPR003663">
    <property type="entry name" value="Sugar/inositol_transpt"/>
</dbReference>
<dbReference type="InterPro" id="IPR005828">
    <property type="entry name" value="MFS_sugar_transport-like"/>
</dbReference>
<dbReference type="GO" id="GO:0022857">
    <property type="term" value="F:transmembrane transporter activity"/>
    <property type="evidence" value="ECO:0007669"/>
    <property type="project" value="InterPro"/>
</dbReference>
<dbReference type="GO" id="GO:0016020">
    <property type="term" value="C:membrane"/>
    <property type="evidence" value="ECO:0007669"/>
    <property type="project" value="UniProtKB-SubCell"/>
</dbReference>
<dbReference type="AlphaFoldDB" id="A0A9N9MF29"/>
<dbReference type="Proteomes" id="UP001152799">
    <property type="component" value="Chromosome 1"/>
</dbReference>
<evidence type="ECO:0000256" key="2">
    <source>
        <dbReference type="ARBA" id="ARBA00022692"/>
    </source>
</evidence>
<dbReference type="PRINTS" id="PR00171">
    <property type="entry name" value="SUGRTRNSPORT"/>
</dbReference>